<proteinExistence type="predicted"/>
<dbReference type="SUPFAM" id="SSF50956">
    <property type="entry name" value="Thermostable phytase (3-phytase)"/>
    <property type="match status" value="1"/>
</dbReference>
<dbReference type="OrthoDB" id="8696437at2"/>
<dbReference type="InterPro" id="IPR011042">
    <property type="entry name" value="6-blade_b-propeller_TolB-like"/>
</dbReference>
<reference evidence="3 4" key="1">
    <citation type="submission" date="2016-10" db="EMBL/GenBank/DDBJ databases">
        <authorList>
            <person name="de Groot N.N."/>
        </authorList>
    </citation>
    <scope>NUCLEOTIDE SEQUENCE [LARGE SCALE GENOMIC DNA]</scope>
    <source>
        <strain evidence="3 4">DSM 21668</strain>
    </source>
</reference>
<dbReference type="InterPro" id="IPR003431">
    <property type="entry name" value="B-propeller_Phytase"/>
</dbReference>
<evidence type="ECO:0000313" key="3">
    <source>
        <dbReference type="EMBL" id="SDL76563.1"/>
    </source>
</evidence>
<keyword evidence="1" id="KW-0732">Signal</keyword>
<dbReference type="PROSITE" id="PS51257">
    <property type="entry name" value="PROKAR_LIPOPROTEIN"/>
    <property type="match status" value="1"/>
</dbReference>
<feature type="signal peptide" evidence="1">
    <location>
        <begin position="1"/>
        <end position="19"/>
    </location>
</feature>
<gene>
    <name evidence="3" type="ORF">SAMN04488090_1706</name>
</gene>
<keyword evidence="4" id="KW-1185">Reference proteome</keyword>
<dbReference type="Gene3D" id="2.120.10.30">
    <property type="entry name" value="TolB, C-terminal domain"/>
    <property type="match status" value="1"/>
</dbReference>
<sequence>MKHSYLAALLLLGACQSQAPVSQQAVKPLFVTEPVAHDSDDPAVWINPQDASQSLILGTDKDADGALYAFDLSGKIKQTVKGLQRPNNVDIEYGLPLNGKPTDIAVVTERITHKLRIYSLPDLKPVDNGGIDVFVGETAPEFRDLMGISLYKNPKGVIYAIVGRKTGPTTGGYLWQYELADNGSGQVKATLVRKFGTYSGKKEIESIAVDDKLGYVYYSDEGVGVRKYYADPAKGDRELALFATDQFSEDHEGISLYELTDSTGYLLVSDQGANRFHVFDRQAPHNRLKIVDVSAVQSDGSETVSIPLGKDFPHGLFVAMSTDRTFHLYPWEAIAGKELKLRQAAR</sequence>
<evidence type="ECO:0000313" key="4">
    <source>
        <dbReference type="Proteomes" id="UP000198901"/>
    </source>
</evidence>
<organism evidence="3 4">
    <name type="scientific">Siphonobacter aquaeclarae</name>
    <dbReference type="NCBI Taxonomy" id="563176"/>
    <lineage>
        <taxon>Bacteria</taxon>
        <taxon>Pseudomonadati</taxon>
        <taxon>Bacteroidota</taxon>
        <taxon>Cytophagia</taxon>
        <taxon>Cytophagales</taxon>
        <taxon>Cytophagaceae</taxon>
        <taxon>Siphonobacter</taxon>
    </lineage>
</organism>
<dbReference type="STRING" id="563176.SAMN04488090_1706"/>
<name>A0A1G9MR25_9BACT</name>
<feature type="chain" id="PRO_5011432845" evidence="1">
    <location>
        <begin position="20"/>
        <end position="346"/>
    </location>
</feature>
<dbReference type="Pfam" id="PF02333">
    <property type="entry name" value="Phytase"/>
    <property type="match status" value="1"/>
</dbReference>
<feature type="domain" description="BPP" evidence="2">
    <location>
        <begin position="16"/>
        <end position="339"/>
    </location>
</feature>
<dbReference type="PROSITE" id="PS51662">
    <property type="entry name" value="BP_PHYTASE"/>
    <property type="match status" value="1"/>
</dbReference>
<evidence type="ECO:0000256" key="1">
    <source>
        <dbReference type="SAM" id="SignalP"/>
    </source>
</evidence>
<dbReference type="Proteomes" id="UP000198901">
    <property type="component" value="Unassembled WGS sequence"/>
</dbReference>
<evidence type="ECO:0000259" key="2">
    <source>
        <dbReference type="PROSITE" id="PS51662"/>
    </source>
</evidence>
<protein>
    <submittedName>
        <fullName evidence="3">3-phytase</fullName>
    </submittedName>
</protein>
<accession>A0A1G9MR25</accession>
<dbReference type="RefSeq" id="WP_093200442.1">
    <property type="nucleotide sequence ID" value="NZ_FNGS01000003.1"/>
</dbReference>
<dbReference type="GO" id="GO:0016158">
    <property type="term" value="F:inositol hexakisphosphate 3-phosphatase activity"/>
    <property type="evidence" value="ECO:0007669"/>
    <property type="project" value="InterPro"/>
</dbReference>
<dbReference type="EMBL" id="FNGS01000003">
    <property type="protein sequence ID" value="SDL76563.1"/>
    <property type="molecule type" value="Genomic_DNA"/>
</dbReference>
<dbReference type="AlphaFoldDB" id="A0A1G9MR25"/>